<evidence type="ECO:0000313" key="9">
    <source>
        <dbReference type="Proteomes" id="UP001191082"/>
    </source>
</evidence>
<keyword evidence="3" id="KW-0482">Metalloprotease</keyword>
<evidence type="ECO:0000256" key="2">
    <source>
        <dbReference type="ARBA" id="ARBA00007261"/>
    </source>
</evidence>
<keyword evidence="9" id="KW-1185">Reference proteome</keyword>
<keyword evidence="3" id="KW-0645">Protease</keyword>
<comment type="similarity">
    <text evidence="2 4">Belongs to the peptidase M16 family.</text>
</comment>
<name>A0ABY2X6Y1_9RHOB</name>
<feature type="chain" id="PRO_5045503390" evidence="5">
    <location>
        <begin position="25"/>
        <end position="452"/>
    </location>
</feature>
<dbReference type="Pfam" id="PF00675">
    <property type="entry name" value="Peptidase_M16"/>
    <property type="match status" value="1"/>
</dbReference>
<feature type="domain" description="Peptidase M16 N-terminal" evidence="6">
    <location>
        <begin position="43"/>
        <end position="188"/>
    </location>
</feature>
<evidence type="ECO:0000313" key="8">
    <source>
        <dbReference type="EMBL" id="TMV10889.1"/>
    </source>
</evidence>
<comment type="cofactor">
    <cofactor evidence="1">
        <name>Zn(2+)</name>
        <dbReference type="ChEBI" id="CHEBI:29105"/>
    </cofactor>
</comment>
<dbReference type="Proteomes" id="UP001191082">
    <property type="component" value="Unassembled WGS sequence"/>
</dbReference>
<keyword evidence="5" id="KW-0732">Signal</keyword>
<gene>
    <name evidence="8" type="ORF">FGK64_19240</name>
</gene>
<dbReference type="SUPFAM" id="SSF63411">
    <property type="entry name" value="LuxS/MPP-like metallohydrolase"/>
    <property type="match status" value="2"/>
</dbReference>
<dbReference type="InterPro" id="IPR050361">
    <property type="entry name" value="MPP/UQCRC_Complex"/>
</dbReference>
<evidence type="ECO:0000259" key="6">
    <source>
        <dbReference type="Pfam" id="PF00675"/>
    </source>
</evidence>
<accession>A0ABY2X6Y1</accession>
<dbReference type="Gene3D" id="3.30.830.10">
    <property type="entry name" value="Metalloenzyme, LuxS/M16 peptidase-like"/>
    <property type="match status" value="2"/>
</dbReference>
<sequence length="452" mass="49782">MIRYIASALVVLGLSLPGTAPARAADSAHEAVTTFDLSNGMQVVVVEDHRAPVVQHMVWYRAGSADEPVGESGVAHFLEHLLFKATDTMASGELSATVAANGGQDNAFTSYDYTAYYQRVAADRLGLMMKMESDRMVNLALTEADIVTERDVILEERNQRTDNNPRALFGEQVSAAQFLNHRYGTPVIGWRHEMEELSMEDALSFYRTYYAPNNAILVVTGDVDPANVRELAEQYYGVIPANPDLPERYRTQEPPQTAERRVIYKDDRVAQPYITRSYIAPERDAGAQEKAAALTLLAQILGGGTTSFLNERLQFDQNVAVYTGAFYGDVALDDTTFDIIVVPAEGTDLAGAETALDAAIAAFMERGVDMEQLDRIKMQLRASQIYARDNVDGIGNRYGRALTSGLTVQDVQDWPDILQAVTADQIMQAAAEVFRDEGSVTGWLTRPEEVSQ</sequence>
<feature type="signal peptide" evidence="5">
    <location>
        <begin position="1"/>
        <end position="24"/>
    </location>
</feature>
<feature type="domain" description="Peptidase M16 C-terminal" evidence="7">
    <location>
        <begin position="197"/>
        <end position="380"/>
    </location>
</feature>
<reference evidence="8 9" key="1">
    <citation type="submission" date="2019-05" db="EMBL/GenBank/DDBJ databases">
        <title>Marivita sp. nov. isolated from sea sediment.</title>
        <authorList>
            <person name="Kim W."/>
        </authorList>
    </citation>
    <scope>NUCLEOTIDE SEQUENCE [LARGE SCALE GENOMIC DNA]</scope>
    <source>
        <strain evidence="8 9">CAU 1492</strain>
    </source>
</reference>
<dbReference type="PANTHER" id="PTHR11851:SF49">
    <property type="entry name" value="MITOCHONDRIAL-PROCESSING PEPTIDASE SUBUNIT ALPHA"/>
    <property type="match status" value="1"/>
</dbReference>
<dbReference type="InterPro" id="IPR007863">
    <property type="entry name" value="Peptidase_M16_C"/>
</dbReference>
<keyword evidence="3" id="KW-0378">Hydrolase</keyword>
<dbReference type="InterPro" id="IPR011765">
    <property type="entry name" value="Pept_M16_N"/>
</dbReference>
<dbReference type="Pfam" id="PF05193">
    <property type="entry name" value="Peptidase_M16_C"/>
    <property type="match status" value="1"/>
</dbReference>
<protein>
    <submittedName>
        <fullName evidence="8">Insulinase family protein</fullName>
    </submittedName>
</protein>
<dbReference type="PROSITE" id="PS00143">
    <property type="entry name" value="INSULINASE"/>
    <property type="match status" value="1"/>
</dbReference>
<dbReference type="InterPro" id="IPR011249">
    <property type="entry name" value="Metalloenz_LuxS/M16"/>
</dbReference>
<evidence type="ECO:0000256" key="5">
    <source>
        <dbReference type="SAM" id="SignalP"/>
    </source>
</evidence>
<dbReference type="EMBL" id="VCPC01000004">
    <property type="protein sequence ID" value="TMV10889.1"/>
    <property type="molecule type" value="Genomic_DNA"/>
</dbReference>
<dbReference type="RefSeq" id="WP_138865460.1">
    <property type="nucleotide sequence ID" value="NZ_VCPC01000004.1"/>
</dbReference>
<evidence type="ECO:0000259" key="7">
    <source>
        <dbReference type="Pfam" id="PF05193"/>
    </source>
</evidence>
<dbReference type="InterPro" id="IPR001431">
    <property type="entry name" value="Pept_M16_Zn_BS"/>
</dbReference>
<evidence type="ECO:0000256" key="3">
    <source>
        <dbReference type="ARBA" id="ARBA00023049"/>
    </source>
</evidence>
<dbReference type="PANTHER" id="PTHR11851">
    <property type="entry name" value="METALLOPROTEASE"/>
    <property type="match status" value="1"/>
</dbReference>
<evidence type="ECO:0000256" key="4">
    <source>
        <dbReference type="RuleBase" id="RU004447"/>
    </source>
</evidence>
<evidence type="ECO:0000256" key="1">
    <source>
        <dbReference type="ARBA" id="ARBA00001947"/>
    </source>
</evidence>
<organism evidence="8 9">
    <name type="scientific">Arenibacterium halophilum</name>
    <dbReference type="NCBI Taxonomy" id="2583821"/>
    <lineage>
        <taxon>Bacteria</taxon>
        <taxon>Pseudomonadati</taxon>
        <taxon>Pseudomonadota</taxon>
        <taxon>Alphaproteobacteria</taxon>
        <taxon>Rhodobacterales</taxon>
        <taxon>Paracoccaceae</taxon>
        <taxon>Arenibacterium</taxon>
    </lineage>
</organism>
<proteinExistence type="inferred from homology"/>
<comment type="caution">
    <text evidence="8">The sequence shown here is derived from an EMBL/GenBank/DDBJ whole genome shotgun (WGS) entry which is preliminary data.</text>
</comment>